<protein>
    <submittedName>
        <fullName evidence="2">Uncharacterized protein</fullName>
    </submittedName>
</protein>
<reference evidence="2 3" key="1">
    <citation type="submission" date="2024-03" db="EMBL/GenBank/DDBJ databases">
        <title>Cognatishimia coralii sp. nov., a marine bacterium isolated from coral surrounding seawater.</title>
        <authorList>
            <person name="Liu X."/>
            <person name="Liu S."/>
            <person name="Sun H."/>
            <person name="Zhang Y."/>
        </authorList>
    </citation>
    <scope>NUCLEOTIDE SEQUENCE [LARGE SCALE GENOMIC DNA]</scope>
    <source>
        <strain evidence="2 3">D5M38</strain>
    </source>
</reference>
<sequence length="119" mass="13406">MAEHSIVSDPTIFQLIVVGAVGGGVAAVSATAVTWISRFAMDRYLMGKIYNWLKANCSEKQNSNNRYRSTRAIASWNNLTEDQVRDLCSRYGKIHLSTGSREDMWGVHERAPLNPNRLY</sequence>
<keyword evidence="3" id="KW-1185">Reference proteome</keyword>
<proteinExistence type="predicted"/>
<gene>
    <name evidence="2" type="ORF">WG622_12670</name>
</gene>
<keyword evidence="1" id="KW-1133">Transmembrane helix</keyword>
<evidence type="ECO:0000256" key="1">
    <source>
        <dbReference type="SAM" id="Phobius"/>
    </source>
</evidence>
<keyword evidence="1" id="KW-0812">Transmembrane</keyword>
<organism evidence="2 3">
    <name type="scientific">Cognatishimia coralii</name>
    <dbReference type="NCBI Taxonomy" id="3083254"/>
    <lineage>
        <taxon>Bacteria</taxon>
        <taxon>Pseudomonadati</taxon>
        <taxon>Pseudomonadota</taxon>
        <taxon>Alphaproteobacteria</taxon>
        <taxon>Rhodobacterales</taxon>
        <taxon>Paracoccaceae</taxon>
        <taxon>Cognatishimia</taxon>
    </lineage>
</organism>
<keyword evidence="1" id="KW-0472">Membrane</keyword>
<dbReference type="Proteomes" id="UP001368270">
    <property type="component" value="Unassembled WGS sequence"/>
</dbReference>
<accession>A0ABU8QI49</accession>
<evidence type="ECO:0000313" key="2">
    <source>
        <dbReference type="EMBL" id="MEJ5219101.1"/>
    </source>
</evidence>
<feature type="transmembrane region" description="Helical" evidence="1">
    <location>
        <begin position="12"/>
        <end position="36"/>
    </location>
</feature>
<dbReference type="RefSeq" id="WP_339403922.1">
    <property type="nucleotide sequence ID" value="NZ_JBBGAZ010000006.1"/>
</dbReference>
<evidence type="ECO:0000313" key="3">
    <source>
        <dbReference type="Proteomes" id="UP001368270"/>
    </source>
</evidence>
<comment type="caution">
    <text evidence="2">The sequence shown here is derived from an EMBL/GenBank/DDBJ whole genome shotgun (WGS) entry which is preliminary data.</text>
</comment>
<dbReference type="EMBL" id="JBBGAZ010000006">
    <property type="protein sequence ID" value="MEJ5219101.1"/>
    <property type="molecule type" value="Genomic_DNA"/>
</dbReference>
<name>A0ABU8QI49_9RHOB</name>